<feature type="domain" description="BIG2" evidence="2">
    <location>
        <begin position="201"/>
        <end position="281"/>
    </location>
</feature>
<dbReference type="Proteomes" id="UP000535838">
    <property type="component" value="Unassembled WGS sequence"/>
</dbReference>
<comment type="caution">
    <text evidence="3">The sequence shown here is derived from an EMBL/GenBank/DDBJ whole genome shotgun (WGS) entry which is preliminary data.</text>
</comment>
<feature type="domain" description="BIG2" evidence="2">
    <location>
        <begin position="873"/>
        <end position="951"/>
    </location>
</feature>
<keyword evidence="1" id="KW-0732">Signal</keyword>
<feature type="domain" description="BIG2" evidence="2">
    <location>
        <begin position="789"/>
        <end position="868"/>
    </location>
</feature>
<dbReference type="EMBL" id="JACJVQ010000011">
    <property type="protein sequence ID" value="MBB6635141.1"/>
    <property type="molecule type" value="Genomic_DNA"/>
</dbReference>
<dbReference type="InterPro" id="IPR008964">
    <property type="entry name" value="Invasin/intimin_cell_adhesion"/>
</dbReference>
<feature type="domain" description="BIG2" evidence="2">
    <location>
        <begin position="450"/>
        <end position="530"/>
    </location>
</feature>
<dbReference type="SMART" id="SM00635">
    <property type="entry name" value="BID_2"/>
    <property type="match status" value="13"/>
</dbReference>
<accession>A0A841T236</accession>
<feature type="domain" description="BIG2" evidence="2">
    <location>
        <begin position="1038"/>
        <end position="1118"/>
    </location>
</feature>
<feature type="signal peptide" evidence="1">
    <location>
        <begin position="1"/>
        <end position="29"/>
    </location>
</feature>
<evidence type="ECO:0000313" key="3">
    <source>
        <dbReference type="EMBL" id="MBB6635141.1"/>
    </source>
</evidence>
<feature type="chain" id="PRO_5032633218" evidence="1">
    <location>
        <begin position="30"/>
        <end position="1120"/>
    </location>
</feature>
<proteinExistence type="predicted"/>
<dbReference type="Gene3D" id="2.60.40.1080">
    <property type="match status" value="13"/>
</dbReference>
<dbReference type="InterPro" id="IPR003343">
    <property type="entry name" value="Big_2"/>
</dbReference>
<feature type="domain" description="BIG2" evidence="2">
    <location>
        <begin position="367"/>
        <end position="446"/>
    </location>
</feature>
<feature type="domain" description="BIG2" evidence="2">
    <location>
        <begin position="532"/>
        <end position="614"/>
    </location>
</feature>
<evidence type="ECO:0000313" key="4">
    <source>
        <dbReference type="Proteomes" id="UP000535838"/>
    </source>
</evidence>
<feature type="domain" description="BIG2" evidence="2">
    <location>
        <begin position="705"/>
        <end position="786"/>
    </location>
</feature>
<organism evidence="3 4">
    <name type="scientific">Cohnella thailandensis</name>
    <dbReference type="NCBI Taxonomy" id="557557"/>
    <lineage>
        <taxon>Bacteria</taxon>
        <taxon>Bacillati</taxon>
        <taxon>Bacillota</taxon>
        <taxon>Bacilli</taxon>
        <taxon>Bacillales</taxon>
        <taxon>Paenibacillaceae</taxon>
        <taxon>Cohnella</taxon>
    </lineage>
</organism>
<feature type="domain" description="BIG2" evidence="2">
    <location>
        <begin position="615"/>
        <end position="702"/>
    </location>
</feature>
<dbReference type="Pfam" id="PF02368">
    <property type="entry name" value="Big_2"/>
    <property type="match status" value="5"/>
</dbReference>
<feature type="domain" description="BIG2" evidence="2">
    <location>
        <begin position="955"/>
        <end position="1035"/>
    </location>
</feature>
<feature type="domain" description="BIG2" evidence="2">
    <location>
        <begin position="284"/>
        <end position="364"/>
    </location>
</feature>
<dbReference type="SUPFAM" id="SSF49373">
    <property type="entry name" value="Invasin/intimin cell-adhesion fragments"/>
    <property type="match status" value="12"/>
</dbReference>
<feature type="domain" description="BIG2" evidence="2">
    <location>
        <begin position="118"/>
        <end position="198"/>
    </location>
</feature>
<evidence type="ECO:0000256" key="1">
    <source>
        <dbReference type="SAM" id="SignalP"/>
    </source>
</evidence>
<name>A0A841T236_9BACL</name>
<reference evidence="3 4" key="1">
    <citation type="submission" date="2020-08" db="EMBL/GenBank/DDBJ databases">
        <title>Cohnella phylogeny.</title>
        <authorList>
            <person name="Dunlap C."/>
        </authorList>
    </citation>
    <scope>NUCLEOTIDE SEQUENCE [LARGE SCALE GENOMIC DNA]</scope>
    <source>
        <strain evidence="3 4">DSM 25241</strain>
    </source>
</reference>
<evidence type="ECO:0000259" key="2">
    <source>
        <dbReference type="SMART" id="SM00635"/>
    </source>
</evidence>
<protein>
    <submittedName>
        <fullName evidence="3">Ig-like domain-containing protein</fullName>
    </submittedName>
</protein>
<feature type="domain" description="BIG2" evidence="2">
    <location>
        <begin position="34"/>
        <end position="114"/>
    </location>
</feature>
<keyword evidence="4" id="KW-1185">Reference proteome</keyword>
<dbReference type="RefSeq" id="WP_185120385.1">
    <property type="nucleotide sequence ID" value="NZ_JACJVQ010000011.1"/>
</dbReference>
<gene>
    <name evidence="3" type="ORF">H7B67_13555</name>
</gene>
<dbReference type="AlphaFoldDB" id="A0A841T236"/>
<sequence>MKSTKRTNRWISLMLAVVLSVVFATSAYGASTATLSKIILSTNEVTLSLGDSYSLTATGLYSDNSTENLTVYSTWSSSDTKVATIYNGTITAKAVGTATVSATYNNVTQTAQVTVTKKVKALTKDKQSLDLRKGAEATINLTATYSDNMTADVTADADWSSTNDNVATVVNGKVKAIGAGTATITATYGGKTVTVDTKVEVISRLEADHSKVSILLNKSAEVKLTATYSDGEPADVTSSAVWTSSDEDVADFVNGEIHGYGPGTATLTATYGTKSTTITVDVDKTSILTVDDDSLYLNVNDMKKLTLTAMLAEGGSSVVTGSAEWKSSDSSIASVDEGEITAHKSGSAIISATYNGKSVSITVDVEVAKYLDVTPSKLTLSAGATSDLTVKAIYADGSTSNVAGTASYTSDNENAAFAVKGKVTATKTGTAVITVSYGGKTANVTVYVDVPSSLTTTTPQIFLEPNEQATAQVNANYGDNASDKVVTGSATWKSGDEAVATVDGGVVTAVAAGTATITATYNGKSVSMTVYVSTAKRIDASATQVSLLLKKTKSIKLMATYADNSEKDITNIASWTSSNEDVADILNGVITGYKDGTATLTATYGSKTAKITVDVDATSVLNASSTDVFLQAGDTKSITLTAELADSSAENPTPDVTSSATWKSSNESVATVSGNGVITAVASGTATITATYGGKSVKISVDVETARYLEISDDELTLSAGDVDRQVYLTATYSTGQTAKITDKATWSSSDEDVAYVKNGLISTYKMGKAVISGTYGGKTAKVTVYVDIPSKLTTDSKTIRVDVDGEATAELTAVISSGDKDVRTEAEWTSASEKIATVKDGVITGVAEGSTTVKAEYGGLSLTYTVKVGLADVVEADTRALNLSVGDKQQITLTAAVDEDSDPVNVNDKATWKSSKPSVADVKKGLVTAYAKGTATITATYGGQSVTITVGVDQISRIELSEANLSMKSGGTTKLTATAIFSNGMEKDVTDLSEWKSSSVKVATVKDGKVTAVAYGKTSITVKYAGKTAKVAVDVDTLKYLETDYVNVTMAQGSTFQLKATATYADQSEADVSKAGLWTTSKAAVATAKDGLIKANGKGKATITVSFGGKKVKVNVVVK</sequence>